<proteinExistence type="predicted"/>
<gene>
    <name evidence="1" type="ORF">A4X13_0g7035</name>
</gene>
<evidence type="ECO:0000313" key="1">
    <source>
        <dbReference type="EMBL" id="KAE8242726.1"/>
    </source>
</evidence>
<reference evidence="1" key="2">
    <citation type="journal article" date="2019" name="IMA Fungus">
        <title>Genome sequencing and comparison of five Tilletia species to identify candidate genes for the detection of regulated species infecting wheat.</title>
        <authorList>
            <person name="Nguyen H.D.T."/>
            <person name="Sultana T."/>
            <person name="Kesanakurti P."/>
            <person name="Hambleton S."/>
        </authorList>
    </citation>
    <scope>NUCLEOTIDE SEQUENCE</scope>
    <source>
        <strain evidence="1">DAOMC 236416</strain>
    </source>
</reference>
<keyword evidence="2" id="KW-1185">Reference proteome</keyword>
<evidence type="ECO:0000313" key="2">
    <source>
        <dbReference type="Proteomes" id="UP000077521"/>
    </source>
</evidence>
<dbReference type="Proteomes" id="UP000077521">
    <property type="component" value="Unassembled WGS sequence"/>
</dbReference>
<reference evidence="1" key="1">
    <citation type="submission" date="2016-04" db="EMBL/GenBank/DDBJ databases">
        <authorList>
            <person name="Nguyen H.D."/>
            <person name="Samba Siva P."/>
            <person name="Cullis J."/>
            <person name="Levesque C.A."/>
            <person name="Hambleton S."/>
        </authorList>
    </citation>
    <scope>NUCLEOTIDE SEQUENCE</scope>
    <source>
        <strain evidence="1">DAOMC 236416</strain>
    </source>
</reference>
<protein>
    <submittedName>
        <fullName evidence="1">Uncharacterized protein</fullName>
    </submittedName>
</protein>
<accession>A0A8T8SKP9</accession>
<dbReference type="EMBL" id="LWDF02000775">
    <property type="protein sequence ID" value="KAE8242726.1"/>
    <property type="molecule type" value="Genomic_DNA"/>
</dbReference>
<feature type="non-terminal residue" evidence="1">
    <location>
        <position position="1"/>
    </location>
</feature>
<name>A0A8T8SKP9_9BASI</name>
<comment type="caution">
    <text evidence="1">The sequence shown here is derived from an EMBL/GenBank/DDBJ whole genome shotgun (WGS) entry which is preliminary data.</text>
</comment>
<sequence length="77" mass="8425">PSSSIVNNNFFLPAQDGSETWALRGVGQLVAYRKGSYPAQARDLSATSSAASRAALVLYRKFATWRHPSDFDYSNLA</sequence>
<organism evidence="1 2">
    <name type="scientific">Tilletia indica</name>
    <dbReference type="NCBI Taxonomy" id="43049"/>
    <lineage>
        <taxon>Eukaryota</taxon>
        <taxon>Fungi</taxon>
        <taxon>Dikarya</taxon>
        <taxon>Basidiomycota</taxon>
        <taxon>Ustilaginomycotina</taxon>
        <taxon>Exobasidiomycetes</taxon>
        <taxon>Tilletiales</taxon>
        <taxon>Tilletiaceae</taxon>
        <taxon>Tilletia</taxon>
    </lineage>
</organism>
<dbReference type="AlphaFoldDB" id="A0A8T8SKP9"/>